<dbReference type="OrthoDB" id="2988517at2"/>
<comment type="caution">
    <text evidence="2">The sequence shown here is derived from an EMBL/GenBank/DDBJ whole genome shotgun (WGS) entry which is preliminary data.</text>
</comment>
<reference evidence="2 3" key="1">
    <citation type="submission" date="2018-01" db="EMBL/GenBank/DDBJ databases">
        <title>The draft genome sequence of Halioglobus lutimaris HF004.</title>
        <authorList>
            <person name="Du Z.-J."/>
            <person name="Shi M.-J."/>
        </authorList>
    </citation>
    <scope>NUCLEOTIDE SEQUENCE [LARGE SCALE GENOMIC DNA]</scope>
    <source>
        <strain evidence="2 3">HF004</strain>
    </source>
</reference>
<proteinExistence type="predicted"/>
<dbReference type="Pfam" id="PF12973">
    <property type="entry name" value="Cupin_7"/>
    <property type="match status" value="1"/>
</dbReference>
<dbReference type="NCBIfam" id="TIGR02451">
    <property type="entry name" value="anti_sig_ChrR"/>
    <property type="match status" value="1"/>
</dbReference>
<feature type="domain" description="ChrR-like cupin" evidence="1">
    <location>
        <begin position="102"/>
        <end position="192"/>
    </location>
</feature>
<evidence type="ECO:0000313" key="3">
    <source>
        <dbReference type="Proteomes" id="UP000235005"/>
    </source>
</evidence>
<gene>
    <name evidence="2" type="ORF">C0039_07185</name>
</gene>
<dbReference type="AlphaFoldDB" id="A0A2N5X4B3"/>
<sequence length="218" mass="24976">MINYHPDTRLLNEYSSGTLPLAQSVCLSLHLNYCDQCRRSHQRLQQLGSALFEDLSPQQVDDSLLRTVMARLDEEPEPLQYQKTAANEDDCPPLIQRLMQGDYEDLEWKSISKKVHISRLRTGDVDNEFALYRIDAGASIPRHTHRGTELTLVLEGGFSDEEGHYEVGDFIMRDAQQQHSPTATRDRDCICIGVLDAPIKFTDWKYRPINPFLKLQAS</sequence>
<dbReference type="SUPFAM" id="SSF51182">
    <property type="entry name" value="RmlC-like cupins"/>
    <property type="match status" value="1"/>
</dbReference>
<dbReference type="CDD" id="cd20301">
    <property type="entry name" value="cupin_ChrR"/>
    <property type="match status" value="1"/>
</dbReference>
<dbReference type="Gene3D" id="2.60.120.10">
    <property type="entry name" value="Jelly Rolls"/>
    <property type="match status" value="1"/>
</dbReference>
<dbReference type="InterPro" id="IPR025979">
    <property type="entry name" value="ChrR-like_cupin_dom"/>
</dbReference>
<dbReference type="InterPro" id="IPR041916">
    <property type="entry name" value="Anti_sigma_zinc_sf"/>
</dbReference>
<organism evidence="2 3">
    <name type="scientific">Pseudohalioglobus lutimaris</name>
    <dbReference type="NCBI Taxonomy" id="1737061"/>
    <lineage>
        <taxon>Bacteria</taxon>
        <taxon>Pseudomonadati</taxon>
        <taxon>Pseudomonadota</taxon>
        <taxon>Gammaproteobacteria</taxon>
        <taxon>Cellvibrionales</taxon>
        <taxon>Halieaceae</taxon>
        <taxon>Pseudohalioglobus</taxon>
    </lineage>
</organism>
<dbReference type="Proteomes" id="UP000235005">
    <property type="component" value="Unassembled WGS sequence"/>
</dbReference>
<dbReference type="RefSeq" id="WP_101517689.1">
    <property type="nucleotide sequence ID" value="NZ_PKUS01000007.1"/>
</dbReference>
<protein>
    <submittedName>
        <fullName evidence="2">Transcriptional regulator</fullName>
    </submittedName>
</protein>
<keyword evidence="3" id="KW-1185">Reference proteome</keyword>
<dbReference type="EMBL" id="PKUS01000007">
    <property type="protein sequence ID" value="PLW69310.1"/>
    <property type="molecule type" value="Genomic_DNA"/>
</dbReference>
<dbReference type="InterPro" id="IPR014710">
    <property type="entry name" value="RmlC-like_jellyroll"/>
</dbReference>
<dbReference type="InterPro" id="IPR011051">
    <property type="entry name" value="RmlC_Cupin_sf"/>
</dbReference>
<accession>A0A2N5X4B3</accession>
<dbReference type="InterPro" id="IPR012807">
    <property type="entry name" value="Anti-sigma_ChrR"/>
</dbReference>
<name>A0A2N5X4B3_9GAMM</name>
<evidence type="ECO:0000259" key="1">
    <source>
        <dbReference type="Pfam" id="PF12973"/>
    </source>
</evidence>
<evidence type="ECO:0000313" key="2">
    <source>
        <dbReference type="EMBL" id="PLW69310.1"/>
    </source>
</evidence>
<dbReference type="Gene3D" id="1.10.10.1320">
    <property type="entry name" value="Anti-sigma factor, zinc-finger domain"/>
    <property type="match status" value="1"/>
</dbReference>